<dbReference type="InterPro" id="IPR002840">
    <property type="entry name" value="PMDh-S-like_dom"/>
</dbReference>
<name>A0A4P8IQQ1_9BURK</name>
<dbReference type="GO" id="GO:0016829">
    <property type="term" value="F:lyase activity"/>
    <property type="evidence" value="ECO:0007669"/>
    <property type="project" value="UniProtKB-KW"/>
</dbReference>
<keyword evidence="1" id="KW-0456">Lyase</keyword>
<dbReference type="Pfam" id="PF01989">
    <property type="entry name" value="AcnX_swivel_put"/>
    <property type="match status" value="1"/>
</dbReference>
<reference evidence="3 4" key="1">
    <citation type="submission" date="2019-05" db="EMBL/GenBank/DDBJ databases">
        <title>Burkholderia sp. DHOD12, isolated from subtropical forest soil.</title>
        <authorList>
            <person name="Gao Z.-H."/>
            <person name="Qiu L.-H."/>
        </authorList>
    </citation>
    <scope>NUCLEOTIDE SEQUENCE [LARGE SCALE GENOMIC DNA]</scope>
    <source>
        <strain evidence="3 4">DHOD12</strain>
    </source>
</reference>
<proteinExistence type="predicted"/>
<dbReference type="Proteomes" id="UP000298656">
    <property type="component" value="Chromosome 1"/>
</dbReference>
<evidence type="ECO:0000313" key="4">
    <source>
        <dbReference type="Proteomes" id="UP000298656"/>
    </source>
</evidence>
<keyword evidence="4" id="KW-1185">Reference proteome</keyword>
<gene>
    <name evidence="3" type="ORF">FAZ95_16840</name>
</gene>
<accession>A0A4P8IQQ1</accession>
<dbReference type="PANTHER" id="PTHR36577:SF3">
    <property type="entry name" value="DUF521 DOMAIN PROTEIN (AFU_ORTHOLOGUE AFUA_6G00490)"/>
    <property type="match status" value="1"/>
</dbReference>
<dbReference type="RefSeq" id="WP_137333487.1">
    <property type="nucleotide sequence ID" value="NZ_CP040077.1"/>
</dbReference>
<protein>
    <submittedName>
        <fullName evidence="3">DUF126 domain-containing protein</fullName>
    </submittedName>
</protein>
<evidence type="ECO:0000256" key="1">
    <source>
        <dbReference type="ARBA" id="ARBA00023239"/>
    </source>
</evidence>
<dbReference type="AlphaFoldDB" id="A0A4P8IQQ1"/>
<evidence type="ECO:0000259" key="2">
    <source>
        <dbReference type="Pfam" id="PF01989"/>
    </source>
</evidence>
<dbReference type="Gene3D" id="3.50.30.10">
    <property type="entry name" value="Phosphohistidine domain"/>
    <property type="match status" value="1"/>
</dbReference>
<sequence>MNPPFDTRADAKRDGDPSVIVHAEALAKGHAEGPKVVLSEPLSFWGGYDAASGLILEKTHPAFGRSLAGTIVVMPRAKGSSSSSSVLAEAIRNGTGPAGIVLRERDLIIAIGVIVAGELYGLSVPLVVVKDRDFDTVCHRGATIRIDAPHEQGPATVTLTT</sequence>
<feature type="domain" description="Phosphomevalonate dehydratase small subunit-like" evidence="2">
    <location>
        <begin position="42"/>
        <end position="127"/>
    </location>
</feature>
<dbReference type="PANTHER" id="PTHR36577">
    <property type="entry name" value="DUF521 DOMAIN PROTEIN (AFU_ORTHOLOGUE AFUA_6G00490)"/>
    <property type="match status" value="1"/>
</dbReference>
<evidence type="ECO:0000313" key="3">
    <source>
        <dbReference type="EMBL" id="QCP50676.1"/>
    </source>
</evidence>
<dbReference type="SUPFAM" id="SSF52016">
    <property type="entry name" value="LeuD/IlvD-like"/>
    <property type="match status" value="1"/>
</dbReference>
<dbReference type="OrthoDB" id="8907874at2"/>
<dbReference type="KEGG" id="tvl:FAZ95_16840"/>
<organism evidence="3 4">
    <name type="scientific">Trinickia violacea</name>
    <dbReference type="NCBI Taxonomy" id="2571746"/>
    <lineage>
        <taxon>Bacteria</taxon>
        <taxon>Pseudomonadati</taxon>
        <taxon>Pseudomonadota</taxon>
        <taxon>Betaproteobacteria</taxon>
        <taxon>Burkholderiales</taxon>
        <taxon>Burkholderiaceae</taxon>
        <taxon>Trinickia</taxon>
    </lineage>
</organism>
<dbReference type="EMBL" id="CP040077">
    <property type="protein sequence ID" value="QCP50676.1"/>
    <property type="molecule type" value="Genomic_DNA"/>
</dbReference>
<dbReference type="CDD" id="cd01356">
    <property type="entry name" value="AcnX_swivel"/>
    <property type="match status" value="1"/>
</dbReference>